<evidence type="ECO:0008006" key="5">
    <source>
        <dbReference type="Google" id="ProtNLM"/>
    </source>
</evidence>
<gene>
    <name evidence="3" type="ORF">GCM10010885_09110</name>
</gene>
<feature type="domain" description="Gfo/Idh/MocA-like oxidoreductase N-terminal" evidence="1">
    <location>
        <begin position="3"/>
        <end position="118"/>
    </location>
</feature>
<reference evidence="3" key="2">
    <citation type="submission" date="2020-09" db="EMBL/GenBank/DDBJ databases">
        <authorList>
            <person name="Sun Q."/>
            <person name="Ohkuma M."/>
        </authorList>
    </citation>
    <scope>NUCLEOTIDE SEQUENCE</scope>
    <source>
        <strain evidence="3">JCM 18487</strain>
    </source>
</reference>
<dbReference type="PANTHER" id="PTHR43249:SF1">
    <property type="entry name" value="D-GLUCOSIDE 3-DEHYDROGENASE"/>
    <property type="match status" value="1"/>
</dbReference>
<dbReference type="Pfam" id="PF01408">
    <property type="entry name" value="GFO_IDH_MocA"/>
    <property type="match status" value="1"/>
</dbReference>
<evidence type="ECO:0000259" key="2">
    <source>
        <dbReference type="Pfam" id="PF22725"/>
    </source>
</evidence>
<dbReference type="Proteomes" id="UP000637695">
    <property type="component" value="Unassembled WGS sequence"/>
</dbReference>
<dbReference type="SUPFAM" id="SSF51735">
    <property type="entry name" value="NAD(P)-binding Rossmann-fold domains"/>
    <property type="match status" value="1"/>
</dbReference>
<proteinExistence type="predicted"/>
<dbReference type="InterPro" id="IPR000683">
    <property type="entry name" value="Gfo/Idh/MocA-like_OxRdtase_N"/>
</dbReference>
<evidence type="ECO:0000259" key="1">
    <source>
        <dbReference type="Pfam" id="PF01408"/>
    </source>
</evidence>
<sequence length="323" mass="34699">MSLRIGVVGAGGIGRVHLDRIAASGLAEVVAVCDVAEPVAAEAAARVGAAKYTDYGRMLAAERLDAVFLCVPPFAHGEMEEMAARRGVHLFVEKPLGLDMDAVRHKAEVIQVSGVLAAAGYCLRYHEPVEWAKSYLADKEIAMVVGFYHTSFVPTPWWRRMDLSGGQLVEQSTHIADLMRYLAEEVTRVHAEMALVASRDVADLDIYDVGCVNVRFASGAVGALTTTFTQVDHAAGVEVFGRHFRLRIDMDGAVLITSAGREVVPAGEDFYARQDKAFLQAVATGDASLIRSPYVDAARTLALTLAANASARSGQPVVPEDIE</sequence>
<dbReference type="Pfam" id="PF22725">
    <property type="entry name" value="GFO_IDH_MocA_C3"/>
    <property type="match status" value="1"/>
</dbReference>
<name>A0A917K7V5_9BACL</name>
<dbReference type="RefSeq" id="WP_188881422.1">
    <property type="nucleotide sequence ID" value="NZ_BMOY01000010.1"/>
</dbReference>
<dbReference type="GO" id="GO:0000166">
    <property type="term" value="F:nucleotide binding"/>
    <property type="evidence" value="ECO:0007669"/>
    <property type="project" value="InterPro"/>
</dbReference>
<keyword evidence="4" id="KW-1185">Reference proteome</keyword>
<organism evidence="3 4">
    <name type="scientific">Alicyclobacillus cellulosilyticus</name>
    <dbReference type="NCBI Taxonomy" id="1003997"/>
    <lineage>
        <taxon>Bacteria</taxon>
        <taxon>Bacillati</taxon>
        <taxon>Bacillota</taxon>
        <taxon>Bacilli</taxon>
        <taxon>Bacillales</taxon>
        <taxon>Alicyclobacillaceae</taxon>
        <taxon>Alicyclobacillus</taxon>
    </lineage>
</organism>
<evidence type="ECO:0000313" key="3">
    <source>
        <dbReference type="EMBL" id="GGJ02031.1"/>
    </source>
</evidence>
<evidence type="ECO:0000313" key="4">
    <source>
        <dbReference type="Proteomes" id="UP000637695"/>
    </source>
</evidence>
<dbReference type="AlphaFoldDB" id="A0A917K7V5"/>
<dbReference type="EMBL" id="BMOY01000010">
    <property type="protein sequence ID" value="GGJ02031.1"/>
    <property type="molecule type" value="Genomic_DNA"/>
</dbReference>
<dbReference type="InterPro" id="IPR055170">
    <property type="entry name" value="GFO_IDH_MocA-like_dom"/>
</dbReference>
<dbReference type="Gene3D" id="3.40.50.720">
    <property type="entry name" value="NAD(P)-binding Rossmann-like Domain"/>
    <property type="match status" value="1"/>
</dbReference>
<comment type="caution">
    <text evidence="3">The sequence shown here is derived from an EMBL/GenBank/DDBJ whole genome shotgun (WGS) entry which is preliminary data.</text>
</comment>
<feature type="domain" description="GFO/IDH/MocA-like oxidoreductase" evidence="2">
    <location>
        <begin position="141"/>
        <end position="243"/>
    </location>
</feature>
<protein>
    <recommendedName>
        <fullName evidence="5">Dehydrogenase</fullName>
    </recommendedName>
</protein>
<dbReference type="SUPFAM" id="SSF55347">
    <property type="entry name" value="Glyceraldehyde-3-phosphate dehydrogenase-like, C-terminal domain"/>
    <property type="match status" value="1"/>
</dbReference>
<dbReference type="InterPro" id="IPR036291">
    <property type="entry name" value="NAD(P)-bd_dom_sf"/>
</dbReference>
<dbReference type="InterPro" id="IPR052515">
    <property type="entry name" value="Gfo/Idh/MocA_Oxidoreductase"/>
</dbReference>
<accession>A0A917K7V5</accession>
<dbReference type="PANTHER" id="PTHR43249">
    <property type="entry name" value="UDP-N-ACETYL-2-AMINO-2-DEOXY-D-GLUCURONATE OXIDASE"/>
    <property type="match status" value="1"/>
</dbReference>
<dbReference type="Gene3D" id="3.30.360.10">
    <property type="entry name" value="Dihydrodipicolinate Reductase, domain 2"/>
    <property type="match status" value="1"/>
</dbReference>
<reference evidence="3" key="1">
    <citation type="journal article" date="2014" name="Int. J. Syst. Evol. Microbiol.">
        <title>Complete genome sequence of Corynebacterium casei LMG S-19264T (=DSM 44701T), isolated from a smear-ripened cheese.</title>
        <authorList>
            <consortium name="US DOE Joint Genome Institute (JGI-PGF)"/>
            <person name="Walter F."/>
            <person name="Albersmeier A."/>
            <person name="Kalinowski J."/>
            <person name="Ruckert C."/>
        </authorList>
    </citation>
    <scope>NUCLEOTIDE SEQUENCE</scope>
    <source>
        <strain evidence="3">JCM 18487</strain>
    </source>
</reference>